<gene>
    <name evidence="1" type="ORF">FB192DRAFT_1441992</name>
</gene>
<comment type="caution">
    <text evidence="1">The sequence shown here is derived from an EMBL/GenBank/DDBJ whole genome shotgun (WGS) entry which is preliminary data.</text>
</comment>
<evidence type="ECO:0000313" key="2">
    <source>
        <dbReference type="Proteomes" id="UP000469890"/>
    </source>
</evidence>
<organism evidence="1 2">
    <name type="scientific">Mucor circinelloides f. lusitanicus</name>
    <name type="common">Mucor racemosus var. lusitanicus</name>
    <dbReference type="NCBI Taxonomy" id="29924"/>
    <lineage>
        <taxon>Eukaryota</taxon>
        <taxon>Fungi</taxon>
        <taxon>Fungi incertae sedis</taxon>
        <taxon>Mucoromycota</taxon>
        <taxon>Mucoromycotina</taxon>
        <taxon>Mucoromycetes</taxon>
        <taxon>Mucorales</taxon>
        <taxon>Mucorineae</taxon>
        <taxon>Mucoraceae</taxon>
        <taxon>Mucor</taxon>
    </lineage>
</organism>
<evidence type="ECO:0000313" key="1">
    <source>
        <dbReference type="EMBL" id="KAF1806609.1"/>
    </source>
</evidence>
<protein>
    <submittedName>
        <fullName evidence="1">Uncharacterized protein</fullName>
    </submittedName>
</protein>
<reference evidence="1 2" key="1">
    <citation type="submission" date="2019-09" db="EMBL/GenBank/DDBJ databases">
        <authorList>
            <consortium name="DOE Joint Genome Institute"/>
            <person name="Mondo S.J."/>
            <person name="Navarro-Mendoza M.I."/>
            <person name="Perez-Arques C."/>
            <person name="Panchal S."/>
            <person name="Nicolas F.E."/>
            <person name="Ganguly P."/>
            <person name="Pangilinan J."/>
            <person name="Grigoriev I."/>
            <person name="Heitman J."/>
            <person name="Sanya K."/>
            <person name="Garre V."/>
        </authorList>
    </citation>
    <scope>NUCLEOTIDE SEQUENCE [LARGE SCALE GENOMIC DNA]</scope>
    <source>
        <strain evidence="1 2">MU402</strain>
    </source>
</reference>
<dbReference type="AlphaFoldDB" id="A0A8H4BQA5"/>
<accession>A0A8H4BQA5</accession>
<dbReference type="Proteomes" id="UP000469890">
    <property type="component" value="Unassembled WGS sequence"/>
</dbReference>
<proteinExistence type="predicted"/>
<sequence length="220" mass="25257">MSVYSTFFRHDDDQEDSLQSIMAVVLDTLKKRSAESSEAVEPWALVITKNVDPIHSALAKRFYQKPDDRMWFDSIQICRIDAVNQLKTKLCSLHVPVQEQKNDILDIIEYEKQGQSPSIVVVIDVIDYLALDPSLNEMQYLTTSFNELSNLLACLLESSIYLSTRNVGVNMNHFVELFLTDSLPSNVDAVTNEFQRSYTAKLYQILHYYLDQVYSTPNTI</sequence>
<dbReference type="EMBL" id="JAAECE010000001">
    <property type="protein sequence ID" value="KAF1806609.1"/>
    <property type="molecule type" value="Genomic_DNA"/>
</dbReference>
<name>A0A8H4BQA5_MUCCL</name>